<keyword evidence="6 10" id="KW-0812">Transmembrane</keyword>
<keyword evidence="4" id="KW-0813">Transport</keyword>
<dbReference type="PANTHER" id="PTHR43823:SF3">
    <property type="entry name" value="MULTIDRUG EXPORT PROTEIN MEPA"/>
    <property type="match status" value="1"/>
</dbReference>
<proteinExistence type="inferred from homology"/>
<feature type="transmembrane region" description="Helical" evidence="10">
    <location>
        <begin position="249"/>
        <end position="269"/>
    </location>
</feature>
<feature type="transmembrane region" description="Helical" evidence="10">
    <location>
        <begin position="403"/>
        <end position="424"/>
    </location>
</feature>
<dbReference type="EMBL" id="JNHK01000091">
    <property type="protein sequence ID" value="KDS36236.1"/>
    <property type="molecule type" value="Genomic_DNA"/>
</dbReference>
<dbReference type="Pfam" id="PF01554">
    <property type="entry name" value="MatE"/>
    <property type="match status" value="2"/>
</dbReference>
<evidence type="ECO:0000256" key="3">
    <source>
        <dbReference type="ARBA" id="ARBA00022106"/>
    </source>
</evidence>
<dbReference type="CDD" id="cd13143">
    <property type="entry name" value="MATE_MepA_like"/>
    <property type="match status" value="1"/>
</dbReference>
<dbReference type="GO" id="GO:0005886">
    <property type="term" value="C:plasma membrane"/>
    <property type="evidence" value="ECO:0007669"/>
    <property type="project" value="UniProtKB-SubCell"/>
</dbReference>
<evidence type="ECO:0000313" key="12">
    <source>
        <dbReference type="Proteomes" id="UP000027850"/>
    </source>
</evidence>
<sequence>MENSRDLSRDKLDFGNGKIGVLFRALFFPTLVGMFFTAALTVIDGIFVGHGVGAEGLAAVNIVSPVYLISTGIGLMFGIGASVIAGIRLSERKLKAARIIMTQAFLAGLLLMGLICIGCLVFHRPLVYALGCSPQLEQNAISYLLWVLPGLFFMFIQYVGMMLIRLDGSPKYAMWMQVVAAVLNIGLDWYMVFPLGLGVMGAALATSIACTVGGVMVLVYFLRFPNRLRFYPLKCSVTSLLLTLRNTGYMVKIGFATFLTELAMSVMLLTGNRMFLSMLGEDGVAAYAVVCYLFPVVFSISNAVAQSAQPIISFNYGARQIERIRMALKLLLQTAVVAGLFICFALIVGAPKIVSLFLDSREAAYGLAVEGLPLFAACAAFFSVNIAFIGYYQSIDRSLAPTVFTLLRGVLLLVPCFLLLPRIIGIPGLWLAIPAAEILTCAVIGCFYFWNRFRLDRALMKSEP</sequence>
<feature type="transmembrane region" description="Helical" evidence="10">
    <location>
        <begin position="326"/>
        <end position="351"/>
    </location>
</feature>
<feature type="transmembrane region" description="Helical" evidence="10">
    <location>
        <begin position="21"/>
        <end position="47"/>
    </location>
</feature>
<feature type="transmembrane region" description="Helical" evidence="10">
    <location>
        <begin position="172"/>
        <end position="193"/>
    </location>
</feature>
<dbReference type="InterPro" id="IPR045070">
    <property type="entry name" value="MATE_MepA-like"/>
</dbReference>
<keyword evidence="5" id="KW-1003">Cell membrane</keyword>
<keyword evidence="7 10" id="KW-1133">Transmembrane helix</keyword>
<name>A0AB34L651_PARDI</name>
<protein>
    <recommendedName>
        <fullName evidence="3">Multidrug export protein MepA</fullName>
    </recommendedName>
</protein>
<feature type="transmembrane region" description="Helical" evidence="10">
    <location>
        <begin position="67"/>
        <end position="87"/>
    </location>
</feature>
<feature type="transmembrane region" description="Helical" evidence="10">
    <location>
        <begin position="371"/>
        <end position="391"/>
    </location>
</feature>
<comment type="caution">
    <text evidence="11">The sequence shown here is derived from an EMBL/GenBank/DDBJ whole genome shotgun (WGS) entry which is preliminary data.</text>
</comment>
<feature type="transmembrane region" description="Helical" evidence="10">
    <location>
        <begin position="430"/>
        <end position="450"/>
    </location>
</feature>
<feature type="transmembrane region" description="Helical" evidence="10">
    <location>
        <begin position="199"/>
        <end position="222"/>
    </location>
</feature>
<dbReference type="PANTHER" id="PTHR43823">
    <property type="entry name" value="SPORULATION PROTEIN YKVU"/>
    <property type="match status" value="1"/>
</dbReference>
<organism evidence="11 12">
    <name type="scientific">Parabacteroides distasonis str. 3776 D15 i</name>
    <dbReference type="NCBI Taxonomy" id="1339342"/>
    <lineage>
        <taxon>Bacteria</taxon>
        <taxon>Pseudomonadati</taxon>
        <taxon>Bacteroidota</taxon>
        <taxon>Bacteroidia</taxon>
        <taxon>Bacteroidales</taxon>
        <taxon>Tannerellaceae</taxon>
        <taxon>Parabacteroides</taxon>
    </lineage>
</organism>
<comment type="subcellular location">
    <subcellularLocation>
        <location evidence="1">Cell membrane</location>
        <topology evidence="1">Multi-pass membrane protein</topology>
    </subcellularLocation>
</comment>
<comment type="similarity">
    <text evidence="2">Belongs to the multi antimicrobial extrusion (MATE) (TC 2.A.66.1) family. MepA subfamily.</text>
</comment>
<evidence type="ECO:0000256" key="9">
    <source>
        <dbReference type="ARBA" id="ARBA00023251"/>
    </source>
</evidence>
<dbReference type="InterPro" id="IPR002528">
    <property type="entry name" value="MATE_fam"/>
</dbReference>
<evidence type="ECO:0000256" key="6">
    <source>
        <dbReference type="ARBA" id="ARBA00022692"/>
    </source>
</evidence>
<feature type="transmembrane region" description="Helical" evidence="10">
    <location>
        <begin position="99"/>
        <end position="123"/>
    </location>
</feature>
<keyword evidence="8 10" id="KW-0472">Membrane</keyword>
<dbReference type="InterPro" id="IPR051327">
    <property type="entry name" value="MATE_MepA_subfamily"/>
</dbReference>
<dbReference type="PIRSF" id="PIRSF006603">
    <property type="entry name" value="DinF"/>
    <property type="match status" value="1"/>
</dbReference>
<dbReference type="GO" id="GO:0015297">
    <property type="term" value="F:antiporter activity"/>
    <property type="evidence" value="ECO:0007669"/>
    <property type="project" value="InterPro"/>
</dbReference>
<evidence type="ECO:0000256" key="8">
    <source>
        <dbReference type="ARBA" id="ARBA00023136"/>
    </source>
</evidence>
<evidence type="ECO:0000256" key="4">
    <source>
        <dbReference type="ARBA" id="ARBA00022448"/>
    </source>
</evidence>
<evidence type="ECO:0000256" key="1">
    <source>
        <dbReference type="ARBA" id="ARBA00004651"/>
    </source>
</evidence>
<feature type="transmembrane region" description="Helical" evidence="10">
    <location>
        <begin position="284"/>
        <end position="305"/>
    </location>
</feature>
<dbReference type="RefSeq" id="WP_036611869.1">
    <property type="nucleotide sequence ID" value="NZ_JNHK01000091.1"/>
</dbReference>
<reference evidence="11 12" key="1">
    <citation type="submission" date="2014-04" db="EMBL/GenBank/DDBJ databases">
        <authorList>
            <person name="Sears C."/>
            <person name="Carroll K."/>
            <person name="Sack B.R."/>
            <person name="Qadri F."/>
            <person name="Myers L.L."/>
            <person name="Chung G.-T."/>
            <person name="Escheverria P."/>
            <person name="Fraser C.M."/>
            <person name="Sadzewicz L."/>
            <person name="Shefchek K.A."/>
            <person name="Tallon L."/>
            <person name="Das S.P."/>
            <person name="Daugherty S."/>
            <person name="Mongodin E.F."/>
        </authorList>
    </citation>
    <scope>NUCLEOTIDE SEQUENCE [LARGE SCALE GENOMIC DNA]</scope>
    <source>
        <strain evidence="11 12">3776 D15 i</strain>
    </source>
</reference>
<dbReference type="InterPro" id="IPR048279">
    <property type="entry name" value="MdtK-like"/>
</dbReference>
<dbReference type="AlphaFoldDB" id="A0AB34L651"/>
<evidence type="ECO:0000313" key="11">
    <source>
        <dbReference type="EMBL" id="KDS36236.1"/>
    </source>
</evidence>
<evidence type="ECO:0000256" key="5">
    <source>
        <dbReference type="ARBA" id="ARBA00022475"/>
    </source>
</evidence>
<evidence type="ECO:0000256" key="7">
    <source>
        <dbReference type="ARBA" id="ARBA00022989"/>
    </source>
</evidence>
<evidence type="ECO:0000256" key="10">
    <source>
        <dbReference type="SAM" id="Phobius"/>
    </source>
</evidence>
<evidence type="ECO:0000256" key="2">
    <source>
        <dbReference type="ARBA" id="ARBA00008417"/>
    </source>
</evidence>
<accession>A0AB34L651</accession>
<gene>
    <name evidence="11" type="ORF">M091_1494</name>
</gene>
<dbReference type="GO" id="GO:0046677">
    <property type="term" value="P:response to antibiotic"/>
    <property type="evidence" value="ECO:0007669"/>
    <property type="project" value="UniProtKB-KW"/>
</dbReference>
<keyword evidence="9" id="KW-0046">Antibiotic resistance</keyword>
<feature type="transmembrane region" description="Helical" evidence="10">
    <location>
        <begin position="143"/>
        <end position="160"/>
    </location>
</feature>
<dbReference type="GO" id="GO:0042910">
    <property type="term" value="F:xenobiotic transmembrane transporter activity"/>
    <property type="evidence" value="ECO:0007669"/>
    <property type="project" value="InterPro"/>
</dbReference>
<dbReference type="Proteomes" id="UP000027850">
    <property type="component" value="Unassembled WGS sequence"/>
</dbReference>